<name>A0ABU0ELD2_9CELL</name>
<proteinExistence type="predicted"/>
<organism evidence="1 2">
    <name type="scientific">Cellulomonas humilata</name>
    <dbReference type="NCBI Taxonomy" id="144055"/>
    <lineage>
        <taxon>Bacteria</taxon>
        <taxon>Bacillati</taxon>
        <taxon>Actinomycetota</taxon>
        <taxon>Actinomycetes</taxon>
        <taxon>Micrococcales</taxon>
        <taxon>Cellulomonadaceae</taxon>
        <taxon>Cellulomonas</taxon>
    </lineage>
</organism>
<dbReference type="EMBL" id="JAUSVB010000008">
    <property type="protein sequence ID" value="MDQ0375999.1"/>
    <property type="molecule type" value="Genomic_DNA"/>
</dbReference>
<protein>
    <submittedName>
        <fullName evidence="1">Uncharacterized protein</fullName>
    </submittedName>
</protein>
<dbReference type="RefSeq" id="WP_307494785.1">
    <property type="nucleotide sequence ID" value="NZ_JAUSVB010000008.1"/>
</dbReference>
<gene>
    <name evidence="1" type="ORF">J2X26_004342</name>
</gene>
<evidence type="ECO:0000313" key="1">
    <source>
        <dbReference type="EMBL" id="MDQ0375999.1"/>
    </source>
</evidence>
<evidence type="ECO:0000313" key="2">
    <source>
        <dbReference type="Proteomes" id="UP001239626"/>
    </source>
</evidence>
<accession>A0ABU0ELD2</accession>
<comment type="caution">
    <text evidence="1">The sequence shown here is derived from an EMBL/GenBank/DDBJ whole genome shotgun (WGS) entry which is preliminary data.</text>
</comment>
<reference evidence="1 2" key="1">
    <citation type="submission" date="2023-07" db="EMBL/GenBank/DDBJ databases">
        <title>Sorghum-associated microbial communities from plants grown in Nebraska, USA.</title>
        <authorList>
            <person name="Schachtman D."/>
        </authorList>
    </citation>
    <scope>NUCLEOTIDE SEQUENCE [LARGE SCALE GENOMIC DNA]</scope>
    <source>
        <strain evidence="1 2">BE332</strain>
    </source>
</reference>
<keyword evidence="2" id="KW-1185">Reference proteome</keyword>
<sequence length="118" mass="14333">MRTVRLNRDELVSRLQANRDNHRAIFERAVEGYRERWVEELERRLRDVRRGREINQYFSLPEPEDHTDDYDRVLTMARMSVDEVIELKEDEVAMFVMDQWSWKSSFTRTTTMYDGGAR</sequence>
<dbReference type="Proteomes" id="UP001239626">
    <property type="component" value="Unassembled WGS sequence"/>
</dbReference>